<evidence type="ECO:0000256" key="1">
    <source>
        <dbReference type="SAM" id="Phobius"/>
    </source>
</evidence>
<accession>B0U0I8</accession>
<name>B0U0I8_FRAP2</name>
<gene>
    <name evidence="2" type="ordered locus">Fphi_0521</name>
</gene>
<keyword evidence="1" id="KW-0472">Membrane</keyword>
<evidence type="ECO:0000313" key="2">
    <source>
        <dbReference type="EMBL" id="ABZ86739.1"/>
    </source>
</evidence>
<sequence>MSYFGLVSFTKKTGSSLMPAMIFAFVVLVTVSSLTYLVRYNLLSIKSLQSQEIASTVEQQYIQEISQKGVIAIGDTSFGSYHIENTLQDSQPIFSNRNVTINIYDSQPAAISVDIEHKLFYKDELMLNKEILYKKLPYHSMINYDSSLVPINVPYIDVARMNSLQKFYRLNSNEQISDTERGYIGFIKKEYDWLLISVNKNVQIISLKNLDLSENYSLKVGWQLSKGSWQMLLAIYDKQHLYIFKTKLSNLINNLPKAILDLSTPIKMTDTPKDIVTLDWYYQSNESTPSLVVLSTRKDNAGNINVIVQDVEYDQSNSRYIISIKDIIDTRVEISDNNIYVQVLDPTRTLAKSFLYLFIGNKLVVYGLGNSFDTSKKQVNLDRVVENAPIIVRKNQYSNYILVYEGGDHYYQYLYTTNTKLISISNPVVYPKQKIQNIIVKYGLKFIVTDSKIYIENFNNQRIETVQV</sequence>
<feature type="transmembrane region" description="Helical" evidence="1">
    <location>
        <begin position="20"/>
        <end position="38"/>
    </location>
</feature>
<dbReference type="AlphaFoldDB" id="B0U0I8"/>
<organism evidence="2">
    <name type="scientific">Francisella philomiragia subsp. philomiragia (strain ATCC 25017 / CCUG 19701 / FSC 153 / O#319-036)</name>
    <dbReference type="NCBI Taxonomy" id="484022"/>
    <lineage>
        <taxon>Bacteria</taxon>
        <taxon>Pseudomonadati</taxon>
        <taxon>Pseudomonadota</taxon>
        <taxon>Gammaproteobacteria</taxon>
        <taxon>Thiotrichales</taxon>
        <taxon>Francisellaceae</taxon>
        <taxon>Francisella</taxon>
    </lineage>
</organism>
<dbReference type="HOGENOM" id="CLU_031780_0_0_6"/>
<keyword evidence="1" id="KW-1133">Transmembrane helix</keyword>
<keyword evidence="1" id="KW-0812">Transmembrane</keyword>
<proteinExistence type="predicted"/>
<dbReference type="EMBL" id="CP000937">
    <property type="protein sequence ID" value="ABZ86739.1"/>
    <property type="molecule type" value="Genomic_DNA"/>
</dbReference>
<dbReference type="KEGG" id="fph:Fphi_0521"/>
<protein>
    <submittedName>
        <fullName evidence="2">Pilus assembly protein</fullName>
    </submittedName>
</protein>
<reference evidence="2" key="1">
    <citation type="submission" date="2009-01" db="EMBL/GenBank/DDBJ databases">
        <title>Complete sequence of chromosome of Francisella philomiragia subsp. philomiragia ATCC 25017.</title>
        <authorList>
            <consortium name="US DOE Joint Genome Institute"/>
            <person name="Copeland A."/>
            <person name="Lucas S."/>
            <person name="Lapidus A."/>
            <person name="Barry K."/>
            <person name="Detter J.C."/>
            <person name="Glavina del Rio T."/>
            <person name="Hammon N."/>
            <person name="Israni S."/>
            <person name="Dalin E."/>
            <person name="Tice H."/>
            <person name="Pitluck S."/>
            <person name="Chain P."/>
            <person name="Malfatti S."/>
            <person name="Shin M."/>
            <person name="Vergez L."/>
            <person name="Schmutz J."/>
            <person name="Larimer F."/>
            <person name="Land M."/>
            <person name="Hauser L."/>
            <person name="Richardson P."/>
        </authorList>
    </citation>
    <scope>NUCLEOTIDE SEQUENCE</scope>
    <source>
        <strain evidence="2">ATCC 25017</strain>
    </source>
</reference>